<keyword evidence="3" id="KW-1185">Reference proteome</keyword>
<dbReference type="SUPFAM" id="SSF55961">
    <property type="entry name" value="Bet v1-like"/>
    <property type="match status" value="1"/>
</dbReference>
<evidence type="ECO:0000313" key="3">
    <source>
        <dbReference type="Proteomes" id="UP000594638"/>
    </source>
</evidence>
<dbReference type="EMBL" id="CACTIH010009182">
    <property type="protein sequence ID" value="CAA3026916.1"/>
    <property type="molecule type" value="Genomic_DNA"/>
</dbReference>
<gene>
    <name evidence="2" type="ORF">OLEA9_A111176</name>
</gene>
<dbReference type="InterPro" id="IPR023393">
    <property type="entry name" value="START-like_dom_sf"/>
</dbReference>
<sequence length="75" mass="8666">MGNCWLRHLLELHSRGEEESSERASFHVETNGDVDLVTWTFKYEKRSDDIEDPLSLLGVCIKLTKDIESHHLRAA</sequence>
<feature type="domain" description="Bet v I/Major latex protein" evidence="1">
    <location>
        <begin position="31"/>
        <end position="72"/>
    </location>
</feature>
<dbReference type="OrthoDB" id="1858121at2759"/>
<evidence type="ECO:0000313" key="2">
    <source>
        <dbReference type="EMBL" id="CAA3026916.1"/>
    </source>
</evidence>
<organism evidence="2 3">
    <name type="scientific">Olea europaea subsp. europaea</name>
    <dbReference type="NCBI Taxonomy" id="158383"/>
    <lineage>
        <taxon>Eukaryota</taxon>
        <taxon>Viridiplantae</taxon>
        <taxon>Streptophyta</taxon>
        <taxon>Embryophyta</taxon>
        <taxon>Tracheophyta</taxon>
        <taxon>Spermatophyta</taxon>
        <taxon>Magnoliopsida</taxon>
        <taxon>eudicotyledons</taxon>
        <taxon>Gunneridae</taxon>
        <taxon>Pentapetalae</taxon>
        <taxon>asterids</taxon>
        <taxon>lamiids</taxon>
        <taxon>Lamiales</taxon>
        <taxon>Oleaceae</taxon>
        <taxon>Oleeae</taxon>
        <taxon>Olea</taxon>
    </lineage>
</organism>
<proteinExistence type="predicted"/>
<dbReference type="Pfam" id="PF00407">
    <property type="entry name" value="Bet_v_1"/>
    <property type="match status" value="1"/>
</dbReference>
<dbReference type="AlphaFoldDB" id="A0A8S0V9N6"/>
<dbReference type="InterPro" id="IPR051761">
    <property type="entry name" value="MLP-like_ligand-binding"/>
</dbReference>
<dbReference type="InterPro" id="IPR000916">
    <property type="entry name" value="Bet_v_I/MLP"/>
</dbReference>
<accession>A0A8S0V9N6</accession>
<reference evidence="2 3" key="1">
    <citation type="submission" date="2019-12" db="EMBL/GenBank/DDBJ databases">
        <authorList>
            <person name="Alioto T."/>
            <person name="Alioto T."/>
            <person name="Gomez Garrido J."/>
        </authorList>
    </citation>
    <scope>NUCLEOTIDE SEQUENCE [LARGE SCALE GENOMIC DNA]</scope>
</reference>
<protein>
    <submittedName>
        <fullName evidence="2">Kirola-like</fullName>
    </submittedName>
</protein>
<dbReference type="Gramene" id="OE9A111176T1">
    <property type="protein sequence ID" value="OE9A111176C1"/>
    <property type="gene ID" value="OE9A111176"/>
</dbReference>
<dbReference type="GO" id="GO:0006952">
    <property type="term" value="P:defense response"/>
    <property type="evidence" value="ECO:0007669"/>
    <property type="project" value="InterPro"/>
</dbReference>
<dbReference type="Proteomes" id="UP000594638">
    <property type="component" value="Unassembled WGS sequence"/>
</dbReference>
<evidence type="ECO:0000259" key="1">
    <source>
        <dbReference type="Pfam" id="PF00407"/>
    </source>
</evidence>
<comment type="caution">
    <text evidence="2">The sequence shown here is derived from an EMBL/GenBank/DDBJ whole genome shotgun (WGS) entry which is preliminary data.</text>
</comment>
<name>A0A8S0V9N6_OLEEU</name>
<dbReference type="Gene3D" id="3.30.530.20">
    <property type="match status" value="1"/>
</dbReference>
<dbReference type="PANTHER" id="PTHR31907">
    <property type="entry name" value="MLP-LIKE PROTEIN 423"/>
    <property type="match status" value="1"/>
</dbReference>